<comment type="caution">
    <text evidence="1">The sequence shown here is derived from an EMBL/GenBank/DDBJ whole genome shotgun (WGS) entry which is preliminary data.</text>
</comment>
<reference evidence="1 2" key="1">
    <citation type="submission" date="2018-05" db="EMBL/GenBank/DDBJ databases">
        <title>Kurthia sibirica genome sequence.</title>
        <authorList>
            <person name="Maclea K.S."/>
            <person name="Goen A.E."/>
        </authorList>
    </citation>
    <scope>NUCLEOTIDE SEQUENCE [LARGE SCALE GENOMIC DNA]</scope>
    <source>
        <strain evidence="1 2">ATCC 49154</strain>
    </source>
</reference>
<dbReference type="AlphaFoldDB" id="A0A2U3ANN8"/>
<gene>
    <name evidence="1" type="ORF">DEX24_04155</name>
</gene>
<evidence type="ECO:0000313" key="2">
    <source>
        <dbReference type="Proteomes" id="UP000245938"/>
    </source>
</evidence>
<dbReference type="EMBL" id="QFVR01000004">
    <property type="protein sequence ID" value="PWI26126.1"/>
    <property type="molecule type" value="Genomic_DNA"/>
</dbReference>
<keyword evidence="2" id="KW-1185">Reference proteome</keyword>
<organism evidence="1 2">
    <name type="scientific">Kurthia sibirica</name>
    <dbReference type="NCBI Taxonomy" id="202750"/>
    <lineage>
        <taxon>Bacteria</taxon>
        <taxon>Bacillati</taxon>
        <taxon>Bacillota</taxon>
        <taxon>Bacilli</taxon>
        <taxon>Bacillales</taxon>
        <taxon>Caryophanaceae</taxon>
        <taxon>Kurthia</taxon>
    </lineage>
</organism>
<name>A0A2U3ANN8_9BACL</name>
<dbReference type="Proteomes" id="UP000245938">
    <property type="component" value="Unassembled WGS sequence"/>
</dbReference>
<sequence>MTGAEYCMECNEEVKLNHENKSYYCENCNNEYGYSNCKECGIMIPEKSIMELCKSCYKKITM</sequence>
<accession>A0A2U3ANN8</accession>
<proteinExistence type="predicted"/>
<protein>
    <submittedName>
        <fullName evidence="1">Uncharacterized protein</fullName>
    </submittedName>
</protein>
<evidence type="ECO:0000313" key="1">
    <source>
        <dbReference type="EMBL" id="PWI26126.1"/>
    </source>
</evidence>